<evidence type="ECO:0000313" key="2">
    <source>
        <dbReference type="EMBL" id="VDM35813.1"/>
    </source>
</evidence>
<dbReference type="EMBL" id="UYWX01022327">
    <property type="protein sequence ID" value="VDM35813.1"/>
    <property type="molecule type" value="Genomic_DNA"/>
</dbReference>
<dbReference type="Proteomes" id="UP000274429">
    <property type="component" value="Unassembled WGS sequence"/>
</dbReference>
<feature type="region of interest" description="Disordered" evidence="1">
    <location>
        <begin position="65"/>
        <end position="134"/>
    </location>
</feature>
<evidence type="ECO:0000256" key="1">
    <source>
        <dbReference type="SAM" id="MobiDB-lite"/>
    </source>
</evidence>
<reference evidence="2 3" key="2">
    <citation type="submission" date="2018-11" db="EMBL/GenBank/DDBJ databases">
        <authorList>
            <consortium name="Pathogen Informatics"/>
        </authorList>
    </citation>
    <scope>NUCLEOTIDE SEQUENCE [LARGE SCALE GENOMIC DNA]</scope>
</reference>
<dbReference type="AlphaFoldDB" id="A0A0R3XBC3"/>
<keyword evidence="3" id="KW-1185">Reference proteome</keyword>
<feature type="compositionally biased region" description="Basic and acidic residues" evidence="1">
    <location>
        <begin position="30"/>
        <end position="46"/>
    </location>
</feature>
<feature type="compositionally biased region" description="Basic residues" evidence="1">
    <location>
        <begin position="96"/>
        <end position="105"/>
    </location>
</feature>
<feature type="compositionally biased region" description="Basic and acidic residues" evidence="1">
    <location>
        <begin position="121"/>
        <end position="134"/>
    </location>
</feature>
<protein>
    <submittedName>
        <fullName evidence="4">BZIP domain-containing protein</fullName>
    </submittedName>
</protein>
<dbReference type="WBParaSite" id="TTAC_0001085001-mRNA-1">
    <property type="protein sequence ID" value="TTAC_0001085001-mRNA-1"/>
    <property type="gene ID" value="TTAC_0001085001"/>
</dbReference>
<reference evidence="4" key="1">
    <citation type="submission" date="2017-02" db="UniProtKB">
        <authorList>
            <consortium name="WormBaseParasite"/>
        </authorList>
    </citation>
    <scope>IDENTIFICATION</scope>
</reference>
<evidence type="ECO:0000313" key="4">
    <source>
        <dbReference type="WBParaSite" id="TTAC_0001085001-mRNA-1"/>
    </source>
</evidence>
<organism evidence="4">
    <name type="scientific">Hydatigena taeniaeformis</name>
    <name type="common">Feline tapeworm</name>
    <name type="synonym">Taenia taeniaeformis</name>
    <dbReference type="NCBI Taxonomy" id="6205"/>
    <lineage>
        <taxon>Eukaryota</taxon>
        <taxon>Metazoa</taxon>
        <taxon>Spiralia</taxon>
        <taxon>Lophotrochozoa</taxon>
        <taxon>Platyhelminthes</taxon>
        <taxon>Cestoda</taxon>
        <taxon>Eucestoda</taxon>
        <taxon>Cyclophyllidea</taxon>
        <taxon>Taeniidae</taxon>
        <taxon>Hydatigera</taxon>
    </lineage>
</organism>
<feature type="compositionally biased region" description="Acidic residues" evidence="1">
    <location>
        <begin position="20"/>
        <end position="29"/>
    </location>
</feature>
<proteinExistence type="predicted"/>
<evidence type="ECO:0000313" key="3">
    <source>
        <dbReference type="Proteomes" id="UP000274429"/>
    </source>
</evidence>
<accession>A0A0R3XBC3</accession>
<sequence length="134" mass="14797">MGVEKSMCFLQAFIDAFDAEPEAEDEEIVEDKSTDEAKTADEEKSGVDCVGDADVGELNLMPNSEDEAEAAAAEEKAATLSKGLSAARRRQLERALRRKAGRAGRHFYEEVNTKNRKRRRGGAESRLSDRLSTM</sequence>
<name>A0A0R3XBC3_HYDTA</name>
<dbReference type="STRING" id="6205.A0A0R3XBC3"/>
<feature type="region of interest" description="Disordered" evidence="1">
    <location>
        <begin position="20"/>
        <end position="53"/>
    </location>
</feature>
<gene>
    <name evidence="2" type="ORF">TTAC_LOCUS10833</name>
</gene>